<protein>
    <recommendedName>
        <fullName evidence="3">DUF4434 domain-containing protein</fullName>
    </recommendedName>
</protein>
<dbReference type="Proteomes" id="UP000586042">
    <property type="component" value="Unassembled WGS sequence"/>
</dbReference>
<dbReference type="EMBL" id="JABWGN010000001">
    <property type="protein sequence ID" value="NUW29871.1"/>
    <property type="molecule type" value="Genomic_DNA"/>
</dbReference>
<evidence type="ECO:0000256" key="1">
    <source>
        <dbReference type="SAM" id="MobiDB-lite"/>
    </source>
</evidence>
<comment type="caution">
    <text evidence="4">The sequence shown here is derived from an EMBL/GenBank/DDBJ whole genome shotgun (WGS) entry which is preliminary data.</text>
</comment>
<dbReference type="RefSeq" id="WP_175587374.1">
    <property type="nucleotide sequence ID" value="NZ_JABWGN010000001.1"/>
</dbReference>
<keyword evidence="5" id="KW-1185">Reference proteome</keyword>
<sequence>MAVLAVRHRTRFVLQAMGVCAAVAVVAAAGLIWGLGAAPRTGAPGCPPRDTRVTAPYAISGYWMEPRADRCDTRRTLQAIHAAGGDTIITFGPRFAAARVDGAGRVLAAERGGAGRTPVADESGEADTGRGPGARESGEADTGRAPAAHESDEGRAPAGGGPGRRLDPVFAGCVEQGRPCYVAARDAARGQEIRRVFTYVTSESLGPGALRCPGLDRRIDSGGRVYYRLLLGPSCQAGPYDLVLVAADGDGVGNLLEEAAAYGMRVYPGLPAAPQDPAKPWQPDAASTGALNAFTERVLTGYRERFGASPALAGVYQSFELAMRERGPRDPVLALYRAQHAVAAAVLPDRTIVVSPYWDARRSRGFPPGVVGEGFADIAATRAGLPMAIAIQDGRGVGKVPVYGAGQDGDPVDARLVPVTGAVPYREAYYGSTADYVAAAARRAGPGAELWVNVEVFEPTPVAGECGRTDPLPLRGRATKSRVDRQVMAVGRYATKIIAYGWDPFLTCRDRPGAPSLADAITAGWNDPLVMSATRRTVGGRDGIEVRGLNLGGGTLRVTYQEAGGVVKTVTLTPEPAANGRGGTPEPGGDARDGGGQGRDGRSGGVARETVRAPFDPAGIDPDRPWLMVTAVNGAGRTSSAGFTFR</sequence>
<dbReference type="InterPro" id="IPR027849">
    <property type="entry name" value="DUF4434"/>
</dbReference>
<gene>
    <name evidence="4" type="ORF">HTZ77_00265</name>
</gene>
<organism evidence="4 5">
    <name type="scientific">Nonomuraea montanisoli</name>
    <dbReference type="NCBI Taxonomy" id="2741721"/>
    <lineage>
        <taxon>Bacteria</taxon>
        <taxon>Bacillati</taxon>
        <taxon>Actinomycetota</taxon>
        <taxon>Actinomycetes</taxon>
        <taxon>Streptosporangiales</taxon>
        <taxon>Streptosporangiaceae</taxon>
        <taxon>Nonomuraea</taxon>
    </lineage>
</organism>
<feature type="transmembrane region" description="Helical" evidence="2">
    <location>
        <begin position="12"/>
        <end position="36"/>
    </location>
</feature>
<dbReference type="AlphaFoldDB" id="A0A7Y6I1Q6"/>
<keyword evidence="2" id="KW-1133">Transmembrane helix</keyword>
<evidence type="ECO:0000313" key="4">
    <source>
        <dbReference type="EMBL" id="NUW29871.1"/>
    </source>
</evidence>
<feature type="region of interest" description="Disordered" evidence="1">
    <location>
        <begin position="111"/>
        <end position="163"/>
    </location>
</feature>
<evidence type="ECO:0000256" key="2">
    <source>
        <dbReference type="SAM" id="Phobius"/>
    </source>
</evidence>
<reference evidence="4 5" key="1">
    <citation type="submission" date="2020-06" db="EMBL/GenBank/DDBJ databases">
        <title>Nonomuraea sp. SMC257, a novel actinomycete isolated from soil.</title>
        <authorList>
            <person name="Chanama M."/>
        </authorList>
    </citation>
    <scope>NUCLEOTIDE SEQUENCE [LARGE SCALE GENOMIC DNA]</scope>
    <source>
        <strain evidence="4 5">SMC257</strain>
    </source>
</reference>
<keyword evidence="2" id="KW-0472">Membrane</keyword>
<feature type="region of interest" description="Disordered" evidence="1">
    <location>
        <begin position="572"/>
        <end position="620"/>
    </location>
</feature>
<accession>A0A7Y6I1Q6</accession>
<evidence type="ECO:0000259" key="3">
    <source>
        <dbReference type="Pfam" id="PF14488"/>
    </source>
</evidence>
<feature type="compositionally biased region" description="Basic and acidic residues" evidence="1">
    <location>
        <begin position="136"/>
        <end position="155"/>
    </location>
</feature>
<keyword evidence="2" id="KW-0812">Transmembrane</keyword>
<dbReference type="Gene3D" id="3.20.20.80">
    <property type="entry name" value="Glycosidases"/>
    <property type="match status" value="1"/>
</dbReference>
<dbReference type="Pfam" id="PF14488">
    <property type="entry name" value="DUF4434"/>
    <property type="match status" value="1"/>
</dbReference>
<name>A0A7Y6I1Q6_9ACTN</name>
<evidence type="ECO:0000313" key="5">
    <source>
        <dbReference type="Proteomes" id="UP000586042"/>
    </source>
</evidence>
<feature type="domain" description="DUF4434" evidence="3">
    <location>
        <begin position="250"/>
        <end position="400"/>
    </location>
</feature>
<proteinExistence type="predicted"/>